<evidence type="ECO:0000313" key="2">
    <source>
        <dbReference type="EMBL" id="MDR6596149.1"/>
    </source>
</evidence>
<name>A0ABU1PZU4_9PSEU</name>
<proteinExistence type="predicted"/>
<dbReference type="SUPFAM" id="SSF109854">
    <property type="entry name" value="DinB/YfiT-like putative metalloenzymes"/>
    <property type="match status" value="1"/>
</dbReference>
<dbReference type="InterPro" id="IPR024344">
    <property type="entry name" value="MDMPI_metal-binding"/>
</dbReference>
<evidence type="ECO:0000313" key="3">
    <source>
        <dbReference type="Proteomes" id="UP001268819"/>
    </source>
</evidence>
<keyword evidence="3" id="KW-1185">Reference proteome</keyword>
<dbReference type="EMBL" id="JAVDSG010000001">
    <property type="protein sequence ID" value="MDR6596149.1"/>
    <property type="molecule type" value="Genomic_DNA"/>
</dbReference>
<reference evidence="2 3" key="1">
    <citation type="submission" date="2023-07" db="EMBL/GenBank/DDBJ databases">
        <title>Sequencing the genomes of 1000 actinobacteria strains.</title>
        <authorList>
            <person name="Klenk H.-P."/>
        </authorList>
    </citation>
    <scope>NUCLEOTIDE SEQUENCE [LARGE SCALE GENOMIC DNA]</scope>
    <source>
        <strain evidence="2 3">DSM 43749</strain>
    </source>
</reference>
<comment type="caution">
    <text evidence="2">The sequence shown here is derived from an EMBL/GenBank/DDBJ whole genome shotgun (WGS) entry which is preliminary data.</text>
</comment>
<protein>
    <submittedName>
        <fullName evidence="2">Uncharacterized protein (TIGR03083 family)</fullName>
    </submittedName>
</protein>
<dbReference type="Gene3D" id="1.20.120.450">
    <property type="entry name" value="dinb family like domain"/>
    <property type="match status" value="1"/>
</dbReference>
<organism evidence="2 3">
    <name type="scientific">Saccharothrix longispora</name>
    <dbReference type="NCBI Taxonomy" id="33920"/>
    <lineage>
        <taxon>Bacteria</taxon>
        <taxon>Bacillati</taxon>
        <taxon>Actinomycetota</taxon>
        <taxon>Actinomycetes</taxon>
        <taxon>Pseudonocardiales</taxon>
        <taxon>Pseudonocardiaceae</taxon>
        <taxon>Saccharothrix</taxon>
    </lineage>
</organism>
<dbReference type="Proteomes" id="UP001268819">
    <property type="component" value="Unassembled WGS sequence"/>
</dbReference>
<dbReference type="RefSeq" id="WP_344958835.1">
    <property type="nucleotide sequence ID" value="NZ_BAAAXB010000001.1"/>
</dbReference>
<dbReference type="Pfam" id="PF11716">
    <property type="entry name" value="MDMPI_N"/>
    <property type="match status" value="1"/>
</dbReference>
<sequence length="197" mass="20378">MVDGAVVRAVARECGGFLDGLVGADWSAVVPEVGWTVAATVAHVSDCLLYYSADLAAGPAGLRVAEVRVLPSSPPADLVRAVRTTAAVLAAVVEGRPPDALGWHPWGLSDAAGFAGMGCDEMLVHTHDAGRGLGAVFTPDPALPAAVLRRLFPDVPPGDDPMAALLWANGRVSLGGRPRREEWRWRCAPLDAAGSGS</sequence>
<accession>A0ABU1PZU4</accession>
<dbReference type="InterPro" id="IPR034660">
    <property type="entry name" value="DinB/YfiT-like"/>
</dbReference>
<feature type="domain" description="Mycothiol-dependent maleylpyruvate isomerase metal-binding" evidence="1">
    <location>
        <begin position="7"/>
        <end position="129"/>
    </location>
</feature>
<gene>
    <name evidence="2" type="ORF">J2S66_004533</name>
</gene>
<evidence type="ECO:0000259" key="1">
    <source>
        <dbReference type="Pfam" id="PF11716"/>
    </source>
</evidence>